<dbReference type="Proteomes" id="UP001292094">
    <property type="component" value="Unassembled WGS sequence"/>
</dbReference>
<accession>A0AAE1NJZ8</accession>
<gene>
    <name evidence="2" type="ORF">Pmani_035709</name>
</gene>
<keyword evidence="3" id="KW-1185">Reference proteome</keyword>
<sequence>MLVMVGISESKADSSGSEQFPVGQSSFQWVRVCSSAWVRAVSRGSEQFPEGQSSFQWVRAVSSGSEYVPVHGSEQIPVGQGSFQEVRTPSTDPKPLPLDQRSFKCTGHVKNQECDWNTLAMSQWAE</sequence>
<comment type="caution">
    <text evidence="2">The sequence shown here is derived from an EMBL/GenBank/DDBJ whole genome shotgun (WGS) entry which is preliminary data.</text>
</comment>
<evidence type="ECO:0000313" key="3">
    <source>
        <dbReference type="Proteomes" id="UP001292094"/>
    </source>
</evidence>
<evidence type="ECO:0000256" key="1">
    <source>
        <dbReference type="SAM" id="MobiDB-lite"/>
    </source>
</evidence>
<organism evidence="2 3">
    <name type="scientific">Petrolisthes manimaculis</name>
    <dbReference type="NCBI Taxonomy" id="1843537"/>
    <lineage>
        <taxon>Eukaryota</taxon>
        <taxon>Metazoa</taxon>
        <taxon>Ecdysozoa</taxon>
        <taxon>Arthropoda</taxon>
        <taxon>Crustacea</taxon>
        <taxon>Multicrustacea</taxon>
        <taxon>Malacostraca</taxon>
        <taxon>Eumalacostraca</taxon>
        <taxon>Eucarida</taxon>
        <taxon>Decapoda</taxon>
        <taxon>Pleocyemata</taxon>
        <taxon>Anomura</taxon>
        <taxon>Galatheoidea</taxon>
        <taxon>Porcellanidae</taxon>
        <taxon>Petrolisthes</taxon>
    </lineage>
</organism>
<feature type="compositionally biased region" description="Polar residues" evidence="1">
    <location>
        <begin position="81"/>
        <end position="91"/>
    </location>
</feature>
<proteinExistence type="predicted"/>
<protein>
    <submittedName>
        <fullName evidence="2">Uncharacterized protein</fullName>
    </submittedName>
</protein>
<name>A0AAE1NJZ8_9EUCA</name>
<reference evidence="2" key="1">
    <citation type="submission" date="2023-11" db="EMBL/GenBank/DDBJ databases">
        <title>Genome assemblies of two species of porcelain crab, Petrolisthes cinctipes and Petrolisthes manimaculis (Anomura: Porcellanidae).</title>
        <authorList>
            <person name="Angst P."/>
        </authorList>
    </citation>
    <scope>NUCLEOTIDE SEQUENCE</scope>
    <source>
        <strain evidence="2">PB745_02</strain>
        <tissue evidence="2">Gill</tissue>
    </source>
</reference>
<dbReference type="AlphaFoldDB" id="A0AAE1NJZ8"/>
<evidence type="ECO:0000313" key="2">
    <source>
        <dbReference type="EMBL" id="KAK4291474.1"/>
    </source>
</evidence>
<feature type="region of interest" description="Disordered" evidence="1">
    <location>
        <begin position="71"/>
        <end position="101"/>
    </location>
</feature>
<dbReference type="EMBL" id="JAWZYT010005140">
    <property type="protein sequence ID" value="KAK4291474.1"/>
    <property type="molecule type" value="Genomic_DNA"/>
</dbReference>